<evidence type="ECO:0000313" key="3">
    <source>
        <dbReference type="Proteomes" id="UP001620626"/>
    </source>
</evidence>
<organism evidence="2 3">
    <name type="scientific">Heterodera trifolii</name>
    <dbReference type="NCBI Taxonomy" id="157864"/>
    <lineage>
        <taxon>Eukaryota</taxon>
        <taxon>Metazoa</taxon>
        <taxon>Ecdysozoa</taxon>
        <taxon>Nematoda</taxon>
        <taxon>Chromadorea</taxon>
        <taxon>Rhabditida</taxon>
        <taxon>Tylenchina</taxon>
        <taxon>Tylenchomorpha</taxon>
        <taxon>Tylenchoidea</taxon>
        <taxon>Heteroderidae</taxon>
        <taxon>Heteroderinae</taxon>
        <taxon>Heterodera</taxon>
    </lineage>
</organism>
<comment type="caution">
    <text evidence="2">The sequence shown here is derived from an EMBL/GenBank/DDBJ whole genome shotgun (WGS) entry which is preliminary data.</text>
</comment>
<protein>
    <submittedName>
        <fullName evidence="2">Uncharacterized protein</fullName>
    </submittedName>
</protein>
<evidence type="ECO:0000313" key="2">
    <source>
        <dbReference type="EMBL" id="KAL3116519.1"/>
    </source>
</evidence>
<reference evidence="2 3" key="1">
    <citation type="submission" date="2024-10" db="EMBL/GenBank/DDBJ databases">
        <authorList>
            <person name="Kim D."/>
        </authorList>
    </citation>
    <scope>NUCLEOTIDE SEQUENCE [LARGE SCALE GENOMIC DNA]</scope>
    <source>
        <strain evidence="2">BH-2024</strain>
    </source>
</reference>
<proteinExistence type="predicted"/>
<dbReference type="Proteomes" id="UP001620626">
    <property type="component" value="Unassembled WGS sequence"/>
</dbReference>
<gene>
    <name evidence="2" type="ORF">niasHT_006966</name>
</gene>
<dbReference type="AlphaFoldDB" id="A0ABD2LN42"/>
<dbReference type="EMBL" id="JBICBT010000358">
    <property type="protein sequence ID" value="KAL3116519.1"/>
    <property type="molecule type" value="Genomic_DNA"/>
</dbReference>
<accession>A0ABD2LN42</accession>
<keyword evidence="3" id="KW-1185">Reference proteome</keyword>
<sequence length="81" mass="9132">MGRQKNAYGQSTEEHIHAPPRLTLARIRRFECGMSGQQQNESAHYAHVNESVDQTTFTTANMPIRSADFCICFLPSLFSPC</sequence>
<evidence type="ECO:0000256" key="1">
    <source>
        <dbReference type="SAM" id="MobiDB-lite"/>
    </source>
</evidence>
<name>A0ABD2LN42_9BILA</name>
<feature type="region of interest" description="Disordered" evidence="1">
    <location>
        <begin position="1"/>
        <end position="20"/>
    </location>
</feature>